<dbReference type="InterPro" id="IPR006268">
    <property type="entry name" value="DAHP_syn_2"/>
</dbReference>
<proteinExistence type="predicted"/>
<gene>
    <name evidence="3" type="ORF">A2731_00390</name>
</gene>
<dbReference type="NCBIfam" id="NF006421">
    <property type="entry name" value="PRK08673.1"/>
    <property type="match status" value="1"/>
</dbReference>
<dbReference type="NCBIfam" id="TIGR01361">
    <property type="entry name" value="DAHP_synth_Bsub"/>
    <property type="match status" value="1"/>
</dbReference>
<dbReference type="SUPFAM" id="SSF51569">
    <property type="entry name" value="Aldolase"/>
    <property type="match status" value="1"/>
</dbReference>
<name>A0A1G1XY48_9BACT</name>
<dbReference type="Proteomes" id="UP000176241">
    <property type="component" value="Unassembled WGS sequence"/>
</dbReference>
<evidence type="ECO:0000256" key="1">
    <source>
        <dbReference type="ARBA" id="ARBA00022679"/>
    </source>
</evidence>
<evidence type="ECO:0000313" key="4">
    <source>
        <dbReference type="Proteomes" id="UP000176241"/>
    </source>
</evidence>
<dbReference type="Gene3D" id="3.20.20.70">
    <property type="entry name" value="Aldolase class I"/>
    <property type="match status" value="1"/>
</dbReference>
<dbReference type="InterPro" id="IPR052899">
    <property type="entry name" value="Class-I_DAHP_synthase"/>
</dbReference>
<sequence length="347" mass="37915">MYVHLQFGKDEVETRQRIQQITDEVKEAGFSRVVPLEGESCISVNCIGEVPLEKKEALIAFLEATYPWVIDAMVATSKFKLLDRNGFPDQFRVKINSSEVGGRSLFIIAGPCAVESRNQILETAQAVKAAGAHALRGGAFKPRTDPWSFQGLGEEGLKYLSEARELTGLPVVTEAVRESEVDMVAAYTDVIQIGARNAQNFGLLEKVAKAGKAMLYKRGEALRIEDWLRTAEYLVKDNRNVILCPRGIAGRDAPLLRNNADIDAVVALRALTCHPVIFDPSHACGRKEFVVPLALAAIAAGADGIIIEVHPDPSVAKSDREQQLNFAEFADFMVRAKAVAVAVGREI</sequence>
<feature type="domain" description="DAHP synthetase I/KDSA" evidence="2">
    <location>
        <begin position="102"/>
        <end position="333"/>
    </location>
</feature>
<dbReference type="GO" id="GO:0016740">
    <property type="term" value="F:transferase activity"/>
    <property type="evidence" value="ECO:0007669"/>
    <property type="project" value="UniProtKB-KW"/>
</dbReference>
<dbReference type="GO" id="GO:0009073">
    <property type="term" value="P:aromatic amino acid family biosynthetic process"/>
    <property type="evidence" value="ECO:0007669"/>
    <property type="project" value="InterPro"/>
</dbReference>
<dbReference type="InterPro" id="IPR006218">
    <property type="entry name" value="DAHP1/KDSA"/>
</dbReference>
<dbReference type="PANTHER" id="PTHR43018:SF2">
    <property type="entry name" value="PHOSPHO-2-DEHYDRO-3-DEOXYHEPTONATE ALDOLASE"/>
    <property type="match status" value="1"/>
</dbReference>
<dbReference type="Pfam" id="PF00793">
    <property type="entry name" value="DAHP_synth_1"/>
    <property type="match status" value="1"/>
</dbReference>
<evidence type="ECO:0000259" key="2">
    <source>
        <dbReference type="Pfam" id="PF00793"/>
    </source>
</evidence>
<dbReference type="GO" id="GO:0016832">
    <property type="term" value="F:aldehyde-lyase activity"/>
    <property type="evidence" value="ECO:0007669"/>
    <property type="project" value="InterPro"/>
</dbReference>
<dbReference type="InterPro" id="IPR013785">
    <property type="entry name" value="Aldolase_TIM"/>
</dbReference>
<dbReference type="EMBL" id="MHIC01000020">
    <property type="protein sequence ID" value="OGY44989.1"/>
    <property type="molecule type" value="Genomic_DNA"/>
</dbReference>
<reference evidence="3 4" key="1">
    <citation type="journal article" date="2016" name="Nat. Commun.">
        <title>Thousands of microbial genomes shed light on interconnected biogeochemical processes in an aquifer system.</title>
        <authorList>
            <person name="Anantharaman K."/>
            <person name="Brown C.T."/>
            <person name="Hug L.A."/>
            <person name="Sharon I."/>
            <person name="Castelle C.J."/>
            <person name="Probst A.J."/>
            <person name="Thomas B.C."/>
            <person name="Singh A."/>
            <person name="Wilkins M.J."/>
            <person name="Karaoz U."/>
            <person name="Brodie E.L."/>
            <person name="Williams K.H."/>
            <person name="Hubbard S.S."/>
            <person name="Banfield J.F."/>
        </authorList>
    </citation>
    <scope>NUCLEOTIDE SEQUENCE [LARGE SCALE GENOMIC DNA]</scope>
</reference>
<evidence type="ECO:0000313" key="3">
    <source>
        <dbReference type="EMBL" id="OGY44989.1"/>
    </source>
</evidence>
<dbReference type="PANTHER" id="PTHR43018">
    <property type="entry name" value="PHOSPHO-2-DEHYDRO-3-DEOXYHEPTONATE ALDOLASE"/>
    <property type="match status" value="1"/>
</dbReference>
<keyword evidence="1" id="KW-0808">Transferase</keyword>
<comment type="caution">
    <text evidence="3">The sequence shown here is derived from an EMBL/GenBank/DDBJ whole genome shotgun (WGS) entry which is preliminary data.</text>
</comment>
<accession>A0A1G1XY48</accession>
<protein>
    <submittedName>
        <fullName evidence="3">3-deoxy-7-phosphoheptulonate synthase</fullName>
    </submittedName>
</protein>
<dbReference type="STRING" id="1797533.A2731_00390"/>
<dbReference type="AlphaFoldDB" id="A0A1G1XY48"/>
<organism evidence="3 4">
    <name type="scientific">Candidatus Buchananbacteria bacterium RIFCSPHIGHO2_01_FULL_39_8</name>
    <dbReference type="NCBI Taxonomy" id="1797533"/>
    <lineage>
        <taxon>Bacteria</taxon>
        <taxon>Candidatus Buchananiibacteriota</taxon>
    </lineage>
</organism>